<keyword evidence="2" id="KW-0489">Methyltransferase</keyword>
<organism evidence="2 3">
    <name type="scientific">Seiridium cardinale</name>
    <dbReference type="NCBI Taxonomy" id="138064"/>
    <lineage>
        <taxon>Eukaryota</taxon>
        <taxon>Fungi</taxon>
        <taxon>Dikarya</taxon>
        <taxon>Ascomycota</taxon>
        <taxon>Pezizomycotina</taxon>
        <taxon>Sordariomycetes</taxon>
        <taxon>Xylariomycetidae</taxon>
        <taxon>Amphisphaeriales</taxon>
        <taxon>Sporocadaceae</taxon>
        <taxon>Seiridium</taxon>
    </lineage>
</organism>
<dbReference type="EMBL" id="JARVKM010000029">
    <property type="protein sequence ID" value="KAK9776216.1"/>
    <property type="molecule type" value="Genomic_DNA"/>
</dbReference>
<dbReference type="InterPro" id="IPR044053">
    <property type="entry name" value="AsaB-like"/>
</dbReference>
<gene>
    <name evidence="2" type="ORF">SCAR479_07122</name>
</gene>
<dbReference type="GO" id="GO:0008168">
    <property type="term" value="F:methyltransferase activity"/>
    <property type="evidence" value="ECO:0007669"/>
    <property type="project" value="UniProtKB-KW"/>
</dbReference>
<reference evidence="2 3" key="1">
    <citation type="submission" date="2024-02" db="EMBL/GenBank/DDBJ databases">
        <title>First draft genome assembly of two strains of Seiridium cardinale.</title>
        <authorList>
            <person name="Emiliani G."/>
            <person name="Scali E."/>
        </authorList>
    </citation>
    <scope>NUCLEOTIDE SEQUENCE [LARGE SCALE GENOMIC DNA]</scope>
    <source>
        <strain evidence="2 3">BM-138-000479</strain>
    </source>
</reference>
<comment type="caution">
    <text evidence="2">The sequence shown here is derived from an EMBL/GenBank/DDBJ whole genome shotgun (WGS) entry which is preliminary data.</text>
</comment>
<dbReference type="Proteomes" id="UP001465668">
    <property type="component" value="Unassembled WGS sequence"/>
</dbReference>
<dbReference type="GO" id="GO:0032259">
    <property type="term" value="P:methylation"/>
    <property type="evidence" value="ECO:0007669"/>
    <property type="project" value="UniProtKB-KW"/>
</dbReference>
<dbReference type="PANTHER" id="PTHR34598">
    <property type="entry name" value="BLL6449 PROTEIN"/>
    <property type="match status" value="1"/>
</dbReference>
<keyword evidence="2" id="KW-0808">Transferase</keyword>
<evidence type="ECO:0000313" key="3">
    <source>
        <dbReference type="Proteomes" id="UP001465668"/>
    </source>
</evidence>
<sequence length="294" mass="34101">MDPIQETSSQARETVASLYFLARAPIYDTCKPYTVRFDPKGKFPYTNIENVKHDVKLLNLRPILENSPEDISWEHHGFQIIKIPQRMSYDDFNNDEVVRGSHIPHILTVLQTEFRTAQIHVLDYRVRKRDDNFPVRSDQEYQYLQPSSRVHIDYTKDAIRNTVEGYLGVEAPAILERPWQVINVWQPLRGPCIDWPLAVCDASSVDFAKDTMASDFVDSWGYSENMQVHFNEGQRWYYLRNQMPNELLVFKSGDSRDGADGVFSGAPHASFHNPWTTSTDLPRESLEIRLLATY</sequence>
<dbReference type="PANTHER" id="PTHR34598:SF3">
    <property type="entry name" value="OXIDOREDUCTASE AN1597"/>
    <property type="match status" value="1"/>
</dbReference>
<proteinExistence type="inferred from homology"/>
<protein>
    <submittedName>
        <fullName evidence="2">Methyltransferase</fullName>
    </submittedName>
</protein>
<evidence type="ECO:0000256" key="1">
    <source>
        <dbReference type="ARBA" id="ARBA00023604"/>
    </source>
</evidence>
<comment type="similarity">
    <text evidence="1">Belongs to the asaB hydroxylase/desaturase family.</text>
</comment>
<accession>A0ABR2XRJ8</accession>
<name>A0ABR2XRJ8_9PEZI</name>
<keyword evidence="3" id="KW-1185">Reference proteome</keyword>
<dbReference type="NCBIfam" id="NF041278">
    <property type="entry name" value="CmcJ_NvfI_EfuI"/>
    <property type="match status" value="1"/>
</dbReference>
<evidence type="ECO:0000313" key="2">
    <source>
        <dbReference type="EMBL" id="KAK9776216.1"/>
    </source>
</evidence>